<dbReference type="InterPro" id="IPR001041">
    <property type="entry name" value="2Fe-2S_ferredoxin-type"/>
</dbReference>
<dbReference type="InterPro" id="IPR036010">
    <property type="entry name" value="2Fe-2S_ferredoxin-like_sf"/>
</dbReference>
<dbReference type="InterPro" id="IPR012675">
    <property type="entry name" value="Beta-grasp_dom_sf"/>
</dbReference>
<dbReference type="PROSITE" id="PS00197">
    <property type="entry name" value="2FE2S_FER_1"/>
    <property type="match status" value="1"/>
</dbReference>
<dbReference type="PROSITE" id="PS51085">
    <property type="entry name" value="2FE2S_FER_2"/>
    <property type="match status" value="1"/>
</dbReference>
<organism evidence="10 11">
    <name type="scientific">Effusibacillus lacus</name>
    <dbReference type="NCBI Taxonomy" id="1348429"/>
    <lineage>
        <taxon>Bacteria</taxon>
        <taxon>Bacillati</taxon>
        <taxon>Bacillota</taxon>
        <taxon>Bacilli</taxon>
        <taxon>Bacillales</taxon>
        <taxon>Alicyclobacillaceae</taxon>
        <taxon>Effusibacillus</taxon>
    </lineage>
</organism>
<comment type="caution">
    <text evidence="10">The sequence shown here is derived from an EMBL/GenBank/DDBJ whole genome shotgun (WGS) entry which is preliminary data.</text>
</comment>
<sequence length="117" mass="13064">MNKSILIHIEPHEVEVSGQASETVLQALMGQFYGRGGRPAFYGCRRGGCGACKMKLLAGYVDHNETYSQTALSNEERSEGYILACKSYPGSDLTIRIPERDDPLARYLRTDRMQGIF</sequence>
<dbReference type="InterPro" id="IPR006058">
    <property type="entry name" value="2Fe2S_fd_BS"/>
</dbReference>
<keyword evidence="11" id="KW-1185">Reference proteome</keyword>
<dbReference type="SUPFAM" id="SSF54292">
    <property type="entry name" value="2Fe-2S ferredoxin-like"/>
    <property type="match status" value="1"/>
</dbReference>
<comment type="similarity">
    <text evidence="1">Belongs to the 2Fe2S plant-type ferredoxin family.</text>
</comment>
<name>A0A292YS20_9BACL</name>
<protein>
    <submittedName>
        <fullName evidence="10">Ferredoxin</fullName>
    </submittedName>
</protein>
<evidence type="ECO:0000256" key="8">
    <source>
        <dbReference type="ARBA" id="ARBA00034078"/>
    </source>
</evidence>
<dbReference type="Proteomes" id="UP000217785">
    <property type="component" value="Unassembled WGS sequence"/>
</dbReference>
<accession>A0A292YS20</accession>
<comment type="cofactor">
    <cofactor evidence="8">
        <name>[2Fe-2S] cluster</name>
        <dbReference type="ChEBI" id="CHEBI:190135"/>
    </cofactor>
</comment>
<dbReference type="PANTHER" id="PTHR43112:SF3">
    <property type="entry name" value="FERREDOXIN-2, CHLOROPLASTIC"/>
    <property type="match status" value="1"/>
</dbReference>
<dbReference type="RefSeq" id="WP_096182995.1">
    <property type="nucleotide sequence ID" value="NZ_BDUF01000086.1"/>
</dbReference>
<keyword evidence="6" id="KW-0408">Iron</keyword>
<dbReference type="GO" id="GO:0051537">
    <property type="term" value="F:2 iron, 2 sulfur cluster binding"/>
    <property type="evidence" value="ECO:0007669"/>
    <property type="project" value="UniProtKB-KW"/>
</dbReference>
<dbReference type="Gene3D" id="3.10.20.30">
    <property type="match status" value="1"/>
</dbReference>
<reference evidence="11" key="1">
    <citation type="submission" date="2017-07" db="EMBL/GenBank/DDBJ databases">
        <title>Draft genome sequence of Effusibacillus lacus strain skLN1.</title>
        <authorList>
            <person name="Watanabe M."/>
            <person name="Kojima H."/>
            <person name="Fukui M."/>
        </authorList>
    </citation>
    <scope>NUCLEOTIDE SEQUENCE [LARGE SCALE GENOMIC DNA]</scope>
    <source>
        <strain evidence="11">skLN1</strain>
    </source>
</reference>
<keyword evidence="2" id="KW-0813">Transport</keyword>
<gene>
    <name evidence="10" type="ORF">EFBL_2941</name>
</gene>
<evidence type="ECO:0000256" key="3">
    <source>
        <dbReference type="ARBA" id="ARBA00022714"/>
    </source>
</evidence>
<dbReference type="PANTHER" id="PTHR43112">
    <property type="entry name" value="FERREDOXIN"/>
    <property type="match status" value="1"/>
</dbReference>
<feature type="domain" description="2Fe-2S ferredoxin-type" evidence="9">
    <location>
        <begin position="3"/>
        <end position="101"/>
    </location>
</feature>
<dbReference type="Pfam" id="PF00111">
    <property type="entry name" value="Fer2"/>
    <property type="match status" value="1"/>
</dbReference>
<evidence type="ECO:0000256" key="2">
    <source>
        <dbReference type="ARBA" id="ARBA00022448"/>
    </source>
</evidence>
<dbReference type="EMBL" id="BDUF01000086">
    <property type="protein sequence ID" value="GAX91275.1"/>
    <property type="molecule type" value="Genomic_DNA"/>
</dbReference>
<dbReference type="AlphaFoldDB" id="A0A292YS20"/>
<evidence type="ECO:0000313" key="11">
    <source>
        <dbReference type="Proteomes" id="UP000217785"/>
    </source>
</evidence>
<keyword evidence="5" id="KW-0249">Electron transport</keyword>
<keyword evidence="7" id="KW-0411">Iron-sulfur</keyword>
<evidence type="ECO:0000256" key="4">
    <source>
        <dbReference type="ARBA" id="ARBA00022723"/>
    </source>
</evidence>
<dbReference type="CDD" id="cd00207">
    <property type="entry name" value="fer2"/>
    <property type="match status" value="1"/>
</dbReference>
<dbReference type="OrthoDB" id="9810588at2"/>
<evidence type="ECO:0000256" key="5">
    <source>
        <dbReference type="ARBA" id="ARBA00022982"/>
    </source>
</evidence>
<evidence type="ECO:0000256" key="6">
    <source>
        <dbReference type="ARBA" id="ARBA00023004"/>
    </source>
</evidence>
<evidence type="ECO:0000256" key="7">
    <source>
        <dbReference type="ARBA" id="ARBA00023014"/>
    </source>
</evidence>
<proteinExistence type="inferred from homology"/>
<evidence type="ECO:0000259" key="9">
    <source>
        <dbReference type="PROSITE" id="PS51085"/>
    </source>
</evidence>
<evidence type="ECO:0000313" key="10">
    <source>
        <dbReference type="EMBL" id="GAX91275.1"/>
    </source>
</evidence>
<keyword evidence="4" id="KW-0479">Metal-binding</keyword>
<keyword evidence="3" id="KW-0001">2Fe-2S</keyword>
<evidence type="ECO:0000256" key="1">
    <source>
        <dbReference type="ARBA" id="ARBA00007874"/>
    </source>
</evidence>
<dbReference type="GO" id="GO:0046872">
    <property type="term" value="F:metal ion binding"/>
    <property type="evidence" value="ECO:0007669"/>
    <property type="project" value="UniProtKB-KW"/>
</dbReference>